<proteinExistence type="predicted"/>
<accession>A0A8J3JGF3</accession>
<organism evidence="2 3">
    <name type="scientific">Catellatospora bangladeshensis</name>
    <dbReference type="NCBI Taxonomy" id="310355"/>
    <lineage>
        <taxon>Bacteria</taxon>
        <taxon>Bacillati</taxon>
        <taxon>Actinomycetota</taxon>
        <taxon>Actinomycetes</taxon>
        <taxon>Micromonosporales</taxon>
        <taxon>Micromonosporaceae</taxon>
        <taxon>Catellatospora</taxon>
    </lineage>
</organism>
<evidence type="ECO:0000256" key="1">
    <source>
        <dbReference type="SAM" id="MobiDB-lite"/>
    </source>
</evidence>
<feature type="region of interest" description="Disordered" evidence="1">
    <location>
        <begin position="59"/>
        <end position="96"/>
    </location>
</feature>
<evidence type="ECO:0000313" key="3">
    <source>
        <dbReference type="Proteomes" id="UP000601223"/>
    </source>
</evidence>
<name>A0A8J3JGF3_9ACTN</name>
<keyword evidence="3" id="KW-1185">Reference proteome</keyword>
<reference evidence="2 3" key="1">
    <citation type="submission" date="2021-01" db="EMBL/GenBank/DDBJ databases">
        <title>Whole genome shotgun sequence of Catellatospora bangladeshensis NBRC 107357.</title>
        <authorList>
            <person name="Komaki H."/>
            <person name="Tamura T."/>
        </authorList>
    </citation>
    <scope>NUCLEOTIDE SEQUENCE [LARGE SCALE GENOMIC DNA]</scope>
    <source>
        <strain evidence="2 3">NBRC 107357</strain>
    </source>
</reference>
<sequence length="96" mass="10396">MVIFYAGTHICWRTAEGTSYREAMTENVAGNAYADDVPEADALEQSAQATSLADDDIINALPDEPLGEPDGPVPPASEWDEVEQRVVVVPPDEDYS</sequence>
<comment type="caution">
    <text evidence="2">The sequence shown here is derived from an EMBL/GenBank/DDBJ whole genome shotgun (WGS) entry which is preliminary data.</text>
</comment>
<dbReference type="Proteomes" id="UP000601223">
    <property type="component" value="Unassembled WGS sequence"/>
</dbReference>
<dbReference type="AlphaFoldDB" id="A0A8J3JGF3"/>
<protein>
    <submittedName>
        <fullName evidence="2">Uncharacterized protein</fullName>
    </submittedName>
</protein>
<gene>
    <name evidence="2" type="ORF">Cba03nite_57860</name>
</gene>
<evidence type="ECO:0000313" key="2">
    <source>
        <dbReference type="EMBL" id="GIF84437.1"/>
    </source>
</evidence>
<dbReference type="EMBL" id="BONF01000038">
    <property type="protein sequence ID" value="GIF84437.1"/>
    <property type="molecule type" value="Genomic_DNA"/>
</dbReference>